<dbReference type="SUPFAM" id="SSF47090">
    <property type="entry name" value="PGBD-like"/>
    <property type="match status" value="1"/>
</dbReference>
<proteinExistence type="predicted"/>
<dbReference type="InterPro" id="IPR002477">
    <property type="entry name" value="Peptidoglycan-bd-like"/>
</dbReference>
<sequence length="192" mass="20461">MTHASKTGLFLALGLAAGCDGPGRTTAFVEGIAPIVSRSRDSVGEAGLILRPEGAAPDSCWTRDVEPAIIESVTEQVVVQPPEIGSDGGVRAPGIYHTETHQRIVRPRRESWFQIPCPDQMTPAFVASLQRALQARGLYTGAVTGQMDVETRRAVRRFQTQRGAETAEITLDGARALGLSPDDFGPRPGAEG</sequence>
<evidence type="ECO:0000259" key="1">
    <source>
        <dbReference type="Pfam" id="PF01471"/>
    </source>
</evidence>
<dbReference type="OrthoDB" id="7861420at2"/>
<gene>
    <name evidence="2" type="ORF">BV394_05945</name>
</gene>
<dbReference type="Pfam" id="PF01471">
    <property type="entry name" value="PG_binding_1"/>
    <property type="match status" value="1"/>
</dbReference>
<dbReference type="Gene3D" id="1.10.101.10">
    <property type="entry name" value="PGBD-like superfamily/PGBD"/>
    <property type="match status" value="1"/>
</dbReference>
<feature type="domain" description="Peptidoglycan binding-like" evidence="1">
    <location>
        <begin position="125"/>
        <end position="163"/>
    </location>
</feature>
<name>A0A1U7DMA0_9RHOB</name>
<keyword evidence="3" id="KW-1185">Reference proteome</keyword>
<evidence type="ECO:0000313" key="3">
    <source>
        <dbReference type="Proteomes" id="UP000187266"/>
    </source>
</evidence>
<dbReference type="STRING" id="1267768.BV394_05945"/>
<dbReference type="Proteomes" id="UP000187266">
    <property type="component" value="Chromosome"/>
</dbReference>
<dbReference type="EMBL" id="CP019124">
    <property type="protein sequence ID" value="APX90998.1"/>
    <property type="molecule type" value="Genomic_DNA"/>
</dbReference>
<dbReference type="PROSITE" id="PS51257">
    <property type="entry name" value="PROKAR_LIPOPROTEIN"/>
    <property type="match status" value="1"/>
</dbReference>
<evidence type="ECO:0000313" key="2">
    <source>
        <dbReference type="EMBL" id="APX90998.1"/>
    </source>
</evidence>
<dbReference type="AlphaFoldDB" id="A0A1U7DMA0"/>
<dbReference type="InterPro" id="IPR036366">
    <property type="entry name" value="PGBDSf"/>
</dbReference>
<dbReference type="RefSeq" id="WP_076981014.1">
    <property type="nucleotide sequence ID" value="NZ_CP019124.1"/>
</dbReference>
<reference evidence="2 3" key="1">
    <citation type="submission" date="2017-01" db="EMBL/GenBank/DDBJ databases">
        <title>Genomic analysis of Xuhuaishuia manganoxidans DY6-4.</title>
        <authorList>
            <person name="Wang X."/>
        </authorList>
    </citation>
    <scope>NUCLEOTIDE SEQUENCE [LARGE SCALE GENOMIC DNA]</scope>
    <source>
        <strain evidence="2 3">DY6-4</strain>
    </source>
</reference>
<dbReference type="InterPro" id="IPR036365">
    <property type="entry name" value="PGBD-like_sf"/>
</dbReference>
<protein>
    <recommendedName>
        <fullName evidence="1">Peptidoglycan binding-like domain-containing protein</fullName>
    </recommendedName>
</protein>
<organism evidence="2 3">
    <name type="scientific">Brevirhabdus pacifica</name>
    <dbReference type="NCBI Taxonomy" id="1267768"/>
    <lineage>
        <taxon>Bacteria</taxon>
        <taxon>Pseudomonadati</taxon>
        <taxon>Pseudomonadota</taxon>
        <taxon>Alphaproteobacteria</taxon>
        <taxon>Rhodobacterales</taxon>
        <taxon>Paracoccaceae</taxon>
        <taxon>Brevirhabdus</taxon>
    </lineage>
</organism>
<accession>A0A1U7DMA0</accession>